<feature type="transmembrane region" description="Helical" evidence="2">
    <location>
        <begin position="15"/>
        <end position="33"/>
    </location>
</feature>
<reference evidence="6" key="1">
    <citation type="submission" date="2016-10" db="EMBL/GenBank/DDBJ databases">
        <authorList>
            <person name="Varghese N."/>
        </authorList>
    </citation>
    <scope>NUCLEOTIDE SEQUENCE [LARGE SCALE GENOMIC DNA]</scope>
    <source>
        <strain evidence="6">DSM 20639</strain>
    </source>
</reference>
<evidence type="ECO:0000313" key="6">
    <source>
        <dbReference type="Proteomes" id="UP000182744"/>
    </source>
</evidence>
<proteinExistence type="predicted"/>
<evidence type="ECO:0000313" key="5">
    <source>
        <dbReference type="EMBL" id="SDE29248.1"/>
    </source>
</evidence>
<evidence type="ECO:0000259" key="3">
    <source>
        <dbReference type="Pfam" id="PF20990"/>
    </source>
</evidence>
<evidence type="ECO:0000256" key="1">
    <source>
        <dbReference type="SAM" id="MobiDB-lite"/>
    </source>
</evidence>
<feature type="transmembrane region" description="Helical" evidence="2">
    <location>
        <begin position="215"/>
        <end position="240"/>
    </location>
</feature>
<dbReference type="EMBL" id="FNAU01000005">
    <property type="protein sequence ID" value="SDE29248.1"/>
    <property type="molecule type" value="Genomic_DNA"/>
</dbReference>
<keyword evidence="2" id="KW-1133">Transmembrane helix</keyword>
<organism evidence="5 6">
    <name type="scientific">Actinobaculum suis</name>
    <dbReference type="NCBI Taxonomy" id="1657"/>
    <lineage>
        <taxon>Bacteria</taxon>
        <taxon>Bacillati</taxon>
        <taxon>Actinomycetota</taxon>
        <taxon>Actinomycetes</taxon>
        <taxon>Actinomycetales</taxon>
        <taxon>Actinomycetaceae</taxon>
        <taxon>Actinobaculum</taxon>
    </lineage>
</organism>
<name>A0A1G7BQ31_9ACTO</name>
<evidence type="ECO:0000256" key="2">
    <source>
        <dbReference type="SAM" id="Phobius"/>
    </source>
</evidence>
<accession>A0A1G7BQ31</accession>
<keyword evidence="2" id="KW-0812">Transmembrane</keyword>
<gene>
    <name evidence="4" type="ORF">R6G71_07115</name>
    <name evidence="5" type="ORF">SAMN05421878_10597</name>
</gene>
<keyword evidence="2" id="KW-0472">Membrane</keyword>
<dbReference type="EMBL" id="JAWNFU010000004">
    <property type="protein sequence ID" value="MDY5153809.1"/>
    <property type="molecule type" value="Genomic_DNA"/>
</dbReference>
<dbReference type="RefSeq" id="WP_074661992.1">
    <property type="nucleotide sequence ID" value="NZ_JAWNFU010000004.1"/>
</dbReference>
<keyword evidence="6" id="KW-1185">Reference proteome</keyword>
<reference evidence="4" key="3">
    <citation type="submission" date="2023-10" db="EMBL/GenBank/DDBJ databases">
        <title>Whole Genome based description of the genera Actinobaculum and Actinotignum reveals a complex phylogenetic relationship within the species included in the genus Actinotignum.</title>
        <authorList>
            <person name="Jensen C.S."/>
            <person name="Dargis R."/>
            <person name="Kemp M."/>
            <person name="Christensen J.J."/>
        </authorList>
    </citation>
    <scope>NUCLEOTIDE SEQUENCE</scope>
    <source>
        <strain evidence="4">Actinobaculum_suis_CCUG19206T</strain>
    </source>
</reference>
<evidence type="ECO:0000313" key="4">
    <source>
        <dbReference type="EMBL" id="MDY5153809.1"/>
    </source>
</evidence>
<dbReference type="Proteomes" id="UP001273799">
    <property type="component" value="Unassembled WGS sequence"/>
</dbReference>
<dbReference type="AlphaFoldDB" id="A0A1G7BQ31"/>
<dbReference type="Proteomes" id="UP000182744">
    <property type="component" value="Unassembled WGS sequence"/>
</dbReference>
<feature type="region of interest" description="Disordered" evidence="1">
    <location>
        <begin position="44"/>
        <end position="73"/>
    </location>
</feature>
<feature type="domain" description="Predicted membrane protein YciQ-like C-terminal" evidence="3">
    <location>
        <begin position="70"/>
        <end position="288"/>
    </location>
</feature>
<protein>
    <submittedName>
        <fullName evidence="4">DUF2207 domain-containing protein</fullName>
    </submittedName>
    <submittedName>
        <fullName evidence="5">Predicted membrane protein</fullName>
    </submittedName>
</protein>
<dbReference type="Pfam" id="PF20990">
    <property type="entry name" value="DUF2207_C"/>
    <property type="match status" value="1"/>
</dbReference>
<feature type="transmembrane region" description="Helical" evidence="2">
    <location>
        <begin position="246"/>
        <end position="265"/>
    </location>
</feature>
<reference evidence="5" key="2">
    <citation type="submission" date="2016-10" db="EMBL/GenBank/DDBJ databases">
        <authorList>
            <person name="de Groot N.N."/>
        </authorList>
    </citation>
    <scope>NUCLEOTIDE SEQUENCE [LARGE SCALE GENOMIC DNA]</scope>
    <source>
        <strain evidence="5">DSM 20639</strain>
    </source>
</reference>
<sequence length="413" mass="45923">MGAILNFLGASVYEFWIGIAICVLAVLVLACAWRPEKEYAALPRGVFPGPQSPRQTRRARSDRPPIRSTPPDMTPALADFLLDGATGDSATVATLIDLACRGYISFDFIRDTGARRETIIVSLTREADANLPAQERRFLEAIQQPGAGESAAYRQLRPMDAKTYRAEMERAGLPPSRKPILRIQGLSRKLSHRVALDVRDEVVSHFGWILRRREFLGSLGAVFFLAGIAGTVAAFVLSLVAGLAEFWTGVSVFVALCGLLTVLGYKRLSPDGVVASDQVRGFRRFLIEAPVSAGARLEDFVKYPGWARALGCLEEWTQSLERLSRTDARPIAKLVPWLVTPGEELRSWYQVRDYLQMIDLTLHGHPAAEDDDEPGGVWGVLKKFWDRVRKWFWNRDQFPATTASGKPAQLAER</sequence>
<dbReference type="InterPro" id="IPR048389">
    <property type="entry name" value="YciQ-like_C"/>
</dbReference>